<gene>
    <name evidence="6" type="ORF">Q604_UNBC18441G0017</name>
</gene>
<keyword evidence="2 5" id="KW-0812">Transmembrane</keyword>
<name>W1WPN6_9ZZZZ</name>
<evidence type="ECO:0000256" key="1">
    <source>
        <dbReference type="ARBA" id="ARBA00004308"/>
    </source>
</evidence>
<evidence type="ECO:0000313" key="6">
    <source>
        <dbReference type="EMBL" id="ETJ20098.1"/>
    </source>
</evidence>
<dbReference type="PANTHER" id="PTHR35791">
    <property type="entry name" value="UPF0754 MEMBRANE PROTEIN YHEB"/>
    <property type="match status" value="1"/>
</dbReference>
<dbReference type="EMBL" id="AZMM01018441">
    <property type="protein sequence ID" value="ETJ20098.1"/>
    <property type="molecule type" value="Genomic_DNA"/>
</dbReference>
<dbReference type="GO" id="GO:0012505">
    <property type="term" value="C:endomembrane system"/>
    <property type="evidence" value="ECO:0007669"/>
    <property type="project" value="UniProtKB-SubCell"/>
</dbReference>
<organism evidence="6">
    <name type="scientific">human gut metagenome</name>
    <dbReference type="NCBI Taxonomy" id="408170"/>
    <lineage>
        <taxon>unclassified sequences</taxon>
        <taxon>metagenomes</taxon>
        <taxon>organismal metagenomes</taxon>
    </lineage>
</organism>
<keyword evidence="4 5" id="KW-0472">Membrane</keyword>
<evidence type="ECO:0000256" key="2">
    <source>
        <dbReference type="ARBA" id="ARBA00022692"/>
    </source>
</evidence>
<feature type="transmembrane region" description="Helical" evidence="5">
    <location>
        <begin position="6"/>
        <end position="31"/>
    </location>
</feature>
<feature type="transmembrane region" description="Helical" evidence="5">
    <location>
        <begin position="354"/>
        <end position="376"/>
    </location>
</feature>
<dbReference type="InterPro" id="IPR016991">
    <property type="entry name" value="UCP032178"/>
</dbReference>
<evidence type="ECO:0000256" key="4">
    <source>
        <dbReference type="ARBA" id="ARBA00023136"/>
    </source>
</evidence>
<dbReference type="AlphaFoldDB" id="W1WPN6"/>
<comment type="caution">
    <text evidence="6">The sequence shown here is derived from an EMBL/GenBank/DDBJ whole genome shotgun (WGS) entry which is preliminary data.</text>
</comment>
<dbReference type="PANTHER" id="PTHR35791:SF1">
    <property type="entry name" value="UPF0754 MEMBRANE PROTEIN YHEB"/>
    <property type="match status" value="1"/>
</dbReference>
<evidence type="ECO:0008006" key="7">
    <source>
        <dbReference type="Google" id="ProtNLM"/>
    </source>
</evidence>
<evidence type="ECO:0000256" key="5">
    <source>
        <dbReference type="SAM" id="Phobius"/>
    </source>
</evidence>
<comment type="subcellular location">
    <subcellularLocation>
        <location evidence="1">Endomembrane system</location>
    </subcellularLocation>
</comment>
<reference evidence="6" key="1">
    <citation type="submission" date="2013-12" db="EMBL/GenBank/DDBJ databases">
        <title>A Varibaculum cambriense genome reconstructed from a premature infant gut community with otherwise low bacterial novelty that shifts toward anaerobic metabolism during the third week of life.</title>
        <authorList>
            <person name="Brown C.T."/>
            <person name="Sharon I."/>
            <person name="Thomas B.C."/>
            <person name="Castelle C.J."/>
            <person name="Morowitz M.J."/>
            <person name="Banfield J.F."/>
        </authorList>
    </citation>
    <scope>NUCLEOTIDE SEQUENCE</scope>
</reference>
<protein>
    <recommendedName>
        <fullName evidence="7">DUF445 domain-containing protein</fullName>
    </recommendedName>
</protein>
<evidence type="ECO:0000256" key="3">
    <source>
        <dbReference type="ARBA" id="ARBA00022989"/>
    </source>
</evidence>
<dbReference type="PIRSF" id="PIRSF032178">
    <property type="entry name" value="UCP032178"/>
    <property type="match status" value="1"/>
</dbReference>
<dbReference type="Pfam" id="PF04286">
    <property type="entry name" value="DUF445"/>
    <property type="match status" value="1"/>
</dbReference>
<keyword evidence="3 5" id="KW-1133">Transmembrane helix</keyword>
<dbReference type="InterPro" id="IPR007383">
    <property type="entry name" value="DUF445"/>
</dbReference>
<proteinExistence type="predicted"/>
<sequence length="377" mass="44466">MMHTILLVVFMIILGAIIGGVTNMIAIKMLFHPFKPYYIFRFRIPFTPGLIPKRREEIARKIGQVIEEHLITEELIRQKLNQPQSRNMIQQLIHKQISKLKNDDVTIKKIAGFLGIDVNELVDYKLTTKFLNKLNFWYESNKYRKLSEILPQSFLDQCKGQIEYITDFLCERARNYLSSEKGERDIYEMLDTFFNEKGRIIGLLQMFMTKESIADRIQHELIRLTQHPQSQKIITKVLNDEYETFKDKNLDEIIKEQQFKNYSQLVLNELKTYLNIKDKTERPLKQVVPQFIQFLEDDTSKRMTDFIIKGTSKHLTNIMKKINLRQLVEEQINTFDLKYIENLIIDIANKELKLIMTLGFILGGIIGFFQGVIAIFV</sequence>
<accession>W1WPN6</accession>